<keyword evidence="6" id="KW-0378">Hydrolase</keyword>
<comment type="subcellular location">
    <subcellularLocation>
        <location evidence="1">Plastid</location>
        <location evidence="1">Chloroplast</location>
    </subcellularLocation>
</comment>
<keyword evidence="5" id="KW-0934">Plastid</keyword>
<keyword evidence="7" id="KW-0276">Fatty acid metabolism</keyword>
<dbReference type="GO" id="GO:0000036">
    <property type="term" value="F:acyl carrier activity"/>
    <property type="evidence" value="ECO:0007669"/>
    <property type="project" value="TreeGrafter"/>
</dbReference>
<evidence type="ECO:0000256" key="2">
    <source>
        <dbReference type="ARBA" id="ARBA00006500"/>
    </source>
</evidence>
<keyword evidence="9" id="KW-0443">Lipid metabolism</keyword>
<evidence type="ECO:0000256" key="5">
    <source>
        <dbReference type="ARBA" id="ARBA00022640"/>
    </source>
</evidence>
<reference evidence="13" key="1">
    <citation type="journal article" date="2012" name="PLoS ONE">
        <title>Gene sets for utilization of primary and secondary nutrition supplies in the distal gut of endangered iberian lynx.</title>
        <authorList>
            <person name="Alcaide M."/>
            <person name="Messina E."/>
            <person name="Richter M."/>
            <person name="Bargiela R."/>
            <person name="Peplies J."/>
            <person name="Huws S.A."/>
            <person name="Newbold C.J."/>
            <person name="Golyshin P.N."/>
            <person name="Simon M.A."/>
            <person name="Lopez G."/>
            <person name="Yakimov M.M."/>
            <person name="Ferrer M."/>
        </authorList>
    </citation>
    <scope>NUCLEOTIDE SEQUENCE</scope>
</reference>
<dbReference type="InterPro" id="IPR002864">
    <property type="entry name" value="Acyl-ACP_thioesterase_NHD"/>
</dbReference>
<feature type="domain" description="Acyl-ACP thioesterase N-terminal hotdog" evidence="11">
    <location>
        <begin position="3"/>
        <end position="96"/>
    </location>
</feature>
<organism evidence="13">
    <name type="scientific">gut metagenome</name>
    <dbReference type="NCBI Taxonomy" id="749906"/>
    <lineage>
        <taxon>unclassified sequences</taxon>
        <taxon>metagenomes</taxon>
        <taxon>organismal metagenomes</taxon>
    </lineage>
</organism>
<evidence type="ECO:0000259" key="11">
    <source>
        <dbReference type="Pfam" id="PF01643"/>
    </source>
</evidence>
<evidence type="ECO:0000256" key="3">
    <source>
        <dbReference type="ARBA" id="ARBA00022516"/>
    </source>
</evidence>
<dbReference type="InterPro" id="IPR029069">
    <property type="entry name" value="HotDog_dom_sf"/>
</dbReference>
<evidence type="ECO:0000259" key="12">
    <source>
        <dbReference type="Pfam" id="PF20791"/>
    </source>
</evidence>
<dbReference type="PANTHER" id="PTHR31727:SF6">
    <property type="entry name" value="OLEOYL-ACYL CARRIER PROTEIN THIOESTERASE 1, CHLOROPLASTIC"/>
    <property type="match status" value="1"/>
</dbReference>
<evidence type="ECO:0000313" key="13">
    <source>
        <dbReference type="EMBL" id="EJW96189.1"/>
    </source>
</evidence>
<dbReference type="Gene3D" id="3.10.129.10">
    <property type="entry name" value="Hotdog Thioesterase"/>
    <property type="match status" value="2"/>
</dbReference>
<dbReference type="GO" id="GO:0016297">
    <property type="term" value="F:fatty acyl-[ACP] hydrolase activity"/>
    <property type="evidence" value="ECO:0007669"/>
    <property type="project" value="InterPro"/>
</dbReference>
<keyword evidence="10" id="KW-0275">Fatty acid biosynthesis</keyword>
<protein>
    <submittedName>
        <fullName evidence="13">Acyl-ACP thioesterase</fullName>
    </submittedName>
</protein>
<accession>J9G9R8</accession>
<name>J9G9R8_9ZZZZ</name>
<keyword evidence="4" id="KW-0150">Chloroplast</keyword>
<dbReference type="InterPro" id="IPR045023">
    <property type="entry name" value="FATA/B"/>
</dbReference>
<proteinExistence type="inferred from homology"/>
<evidence type="ECO:0000256" key="1">
    <source>
        <dbReference type="ARBA" id="ARBA00004229"/>
    </source>
</evidence>
<evidence type="ECO:0000256" key="4">
    <source>
        <dbReference type="ARBA" id="ARBA00022528"/>
    </source>
</evidence>
<comment type="similarity">
    <text evidence="2">Belongs to the acyl-ACP thioesterase family.</text>
</comment>
<gene>
    <name evidence="13" type="ORF">EVA_15703</name>
</gene>
<evidence type="ECO:0000256" key="9">
    <source>
        <dbReference type="ARBA" id="ARBA00023098"/>
    </source>
</evidence>
<dbReference type="GO" id="GO:0009507">
    <property type="term" value="C:chloroplast"/>
    <property type="evidence" value="ECO:0007669"/>
    <property type="project" value="UniProtKB-SubCell"/>
</dbReference>
<dbReference type="Pfam" id="PF01643">
    <property type="entry name" value="Acyl-ACP_TE"/>
    <property type="match status" value="1"/>
</dbReference>
<evidence type="ECO:0000256" key="6">
    <source>
        <dbReference type="ARBA" id="ARBA00022801"/>
    </source>
</evidence>
<dbReference type="InterPro" id="IPR049427">
    <property type="entry name" value="Acyl-ACP_TE_C"/>
</dbReference>
<evidence type="ECO:0000256" key="8">
    <source>
        <dbReference type="ARBA" id="ARBA00022946"/>
    </source>
</evidence>
<keyword evidence="8" id="KW-0809">Transit peptide</keyword>
<sequence length="221" mass="25047">MGNHLLRCASLHAGMHGFGYDDVMRSHHVWVLSRLVIELEKMPRTGDSYTVETWVSKIYRQFTDRLYAITGEGGKVFGHGYSVWALIDMDSREAMDFSELPDEGFADAVIDRTVPIKGPGRVRVKAQEPVRSLKASYSDLDINRHVNSIRYIQMILDLFGEQLCQEGQRVRRLDVAYCSESYCGDQLDFFCEKGGEKDYKVEIRKGGTGEVLIRAGVELAL</sequence>
<evidence type="ECO:0000256" key="7">
    <source>
        <dbReference type="ARBA" id="ARBA00022832"/>
    </source>
</evidence>
<dbReference type="CDD" id="cd00586">
    <property type="entry name" value="4HBT"/>
    <property type="match status" value="1"/>
</dbReference>
<dbReference type="PANTHER" id="PTHR31727">
    <property type="entry name" value="OLEOYL-ACYL CARRIER PROTEIN THIOESTERASE 1, CHLOROPLASTIC"/>
    <property type="match status" value="1"/>
</dbReference>
<dbReference type="SUPFAM" id="SSF54637">
    <property type="entry name" value="Thioesterase/thiol ester dehydrase-isomerase"/>
    <property type="match status" value="2"/>
</dbReference>
<dbReference type="AlphaFoldDB" id="J9G9R8"/>
<evidence type="ECO:0000256" key="10">
    <source>
        <dbReference type="ARBA" id="ARBA00023160"/>
    </source>
</evidence>
<comment type="caution">
    <text evidence="13">The sequence shown here is derived from an EMBL/GenBank/DDBJ whole genome shotgun (WGS) entry which is preliminary data.</text>
</comment>
<feature type="domain" description="Acyl-ACP thioesterase-like C-terminal" evidence="12">
    <location>
        <begin position="127"/>
        <end position="199"/>
    </location>
</feature>
<keyword evidence="3" id="KW-0444">Lipid biosynthesis</keyword>
<dbReference type="Pfam" id="PF20791">
    <property type="entry name" value="Acyl-ACP_TE_C"/>
    <property type="match status" value="1"/>
</dbReference>
<dbReference type="EMBL" id="AMCI01005410">
    <property type="protein sequence ID" value="EJW96189.1"/>
    <property type="molecule type" value="Genomic_DNA"/>
</dbReference>